<dbReference type="OrthoDB" id="3365698at2759"/>
<accession>A0A0D0CRI3</accession>
<dbReference type="HOGENOM" id="CLU_488375_0_0_1"/>
<dbReference type="EMBL" id="KN834769">
    <property type="protein sequence ID" value="KIK61837.1"/>
    <property type="molecule type" value="Genomic_DNA"/>
</dbReference>
<proteinExistence type="predicted"/>
<feature type="compositionally biased region" description="Polar residues" evidence="1">
    <location>
        <begin position="469"/>
        <end position="482"/>
    </location>
</feature>
<reference evidence="2 3" key="1">
    <citation type="submission" date="2014-04" db="EMBL/GenBank/DDBJ databases">
        <title>Evolutionary Origins and Diversification of the Mycorrhizal Mutualists.</title>
        <authorList>
            <consortium name="DOE Joint Genome Institute"/>
            <consortium name="Mycorrhizal Genomics Consortium"/>
            <person name="Kohler A."/>
            <person name="Kuo A."/>
            <person name="Nagy L.G."/>
            <person name="Floudas D."/>
            <person name="Copeland A."/>
            <person name="Barry K.W."/>
            <person name="Cichocki N."/>
            <person name="Veneault-Fourrey C."/>
            <person name="LaButti K."/>
            <person name="Lindquist E.A."/>
            <person name="Lipzen A."/>
            <person name="Lundell T."/>
            <person name="Morin E."/>
            <person name="Murat C."/>
            <person name="Riley R."/>
            <person name="Ohm R."/>
            <person name="Sun H."/>
            <person name="Tunlid A."/>
            <person name="Henrissat B."/>
            <person name="Grigoriev I.V."/>
            <person name="Hibbett D.S."/>
            <person name="Martin F."/>
        </authorList>
    </citation>
    <scope>NUCLEOTIDE SEQUENCE [LARGE SCALE GENOMIC DNA]</scope>
    <source>
        <strain evidence="2 3">FD-317 M1</strain>
    </source>
</reference>
<dbReference type="AlphaFoldDB" id="A0A0D0CRI3"/>
<evidence type="ECO:0008006" key="4">
    <source>
        <dbReference type="Google" id="ProtNLM"/>
    </source>
</evidence>
<organism evidence="2 3">
    <name type="scientific">Collybiopsis luxurians FD-317 M1</name>
    <dbReference type="NCBI Taxonomy" id="944289"/>
    <lineage>
        <taxon>Eukaryota</taxon>
        <taxon>Fungi</taxon>
        <taxon>Dikarya</taxon>
        <taxon>Basidiomycota</taxon>
        <taxon>Agaricomycotina</taxon>
        <taxon>Agaricomycetes</taxon>
        <taxon>Agaricomycetidae</taxon>
        <taxon>Agaricales</taxon>
        <taxon>Marasmiineae</taxon>
        <taxon>Omphalotaceae</taxon>
        <taxon>Collybiopsis</taxon>
        <taxon>Collybiopsis luxurians</taxon>
    </lineage>
</organism>
<dbReference type="Proteomes" id="UP000053593">
    <property type="component" value="Unassembled WGS sequence"/>
</dbReference>
<protein>
    <recommendedName>
        <fullName evidence="4">F-box domain-containing protein</fullName>
    </recommendedName>
</protein>
<name>A0A0D0CRI3_9AGAR</name>
<gene>
    <name evidence="2" type="ORF">GYMLUDRAFT_260436</name>
</gene>
<evidence type="ECO:0000313" key="3">
    <source>
        <dbReference type="Proteomes" id="UP000053593"/>
    </source>
</evidence>
<sequence length="595" mass="65380">MTVEVSGARCPSCGYSPEDNPLYIPEHTFRIEKLLQSNEPSNDNEENAFRKFVIDGQSQIDYLECRINRVKETALEETKLAVAEHKRMLNPVKRLPSEVLGHIFLHEVGLEVDAAEYFSSASHSLNLKTLPWVYGYVCSFWKAVSISTPLLWTRVKVLKSLTGGSRTASALALLSLYVARSDSLPLTIYMDISENDLSSSSDSSKTVGASSLSALLLTQSRRSLYLAEGQGVLSTAMLFSQDSFPSLKNLQVQELSGRSKRFSITVTAPSLTSWSSIGDVSASSIRVKLSNKLCSQITEYSVSQASASDVWSIVKKLPHLKKLRVRELKPENPRIEFDSFQPLLLRAPGELFLEQSSYEMSGVGIFVASIVCPAVEALAVKSTRPFSEAIQKLEKRSSFNLKRIDVTACTGIFTLMNSVPLEILTIRGIGETSDYDPFLSLQDVLSHLKPEGHRQSRSNVTVPDISSEKLASSPTGSPQEDLSAQREAVVDLSSSISPSSSAKMEDSQSAVPFPNLRRLELHLSSSAIWENCDIMEEVLTCIVARSLGDSGGEYDSITPREVSISAPDDQAKKTLTHRGRDEMLERGVKVEIAGL</sequence>
<evidence type="ECO:0000313" key="2">
    <source>
        <dbReference type="EMBL" id="KIK61837.1"/>
    </source>
</evidence>
<keyword evidence="3" id="KW-1185">Reference proteome</keyword>
<feature type="region of interest" description="Disordered" evidence="1">
    <location>
        <begin position="450"/>
        <end position="509"/>
    </location>
</feature>
<evidence type="ECO:0000256" key="1">
    <source>
        <dbReference type="SAM" id="MobiDB-lite"/>
    </source>
</evidence>